<keyword evidence="3" id="KW-1185">Reference proteome</keyword>
<dbReference type="Proteomes" id="UP000253769">
    <property type="component" value="Unassembled WGS sequence"/>
</dbReference>
<protein>
    <submittedName>
        <fullName evidence="2">Uncharacterized protein</fullName>
    </submittedName>
</protein>
<evidence type="ECO:0000313" key="2">
    <source>
        <dbReference type="EMBL" id="RDE19673.1"/>
    </source>
</evidence>
<feature type="transmembrane region" description="Helical" evidence="1">
    <location>
        <begin position="12"/>
        <end position="30"/>
    </location>
</feature>
<gene>
    <name evidence="2" type="ORF">DV711_12380</name>
</gene>
<sequence length="147" mass="16375">MTQLQRSSSKARNKALLFGVPTALIFALFIYGKAAWVGWSFFAVLGVGVALFFKLKTDISDIYEAENEKFIEVTNDFIKMVEPSQNYEGFIRFKDVASAEISTLHGTPQKIRFFMQNSQKIDISGYEGLTAAAQAVKDYPGLAVTEI</sequence>
<reference evidence="2 3" key="1">
    <citation type="submission" date="2018-07" db="EMBL/GenBank/DDBJ databases">
        <title>Motiliproteus coralliicola sp. nov., a bacterium isolated from Coral.</title>
        <authorList>
            <person name="Wang G."/>
        </authorList>
    </citation>
    <scope>NUCLEOTIDE SEQUENCE [LARGE SCALE GENOMIC DNA]</scope>
    <source>
        <strain evidence="2 3">C34</strain>
    </source>
</reference>
<organism evidence="2 3">
    <name type="scientific">Motiliproteus coralliicola</name>
    <dbReference type="NCBI Taxonomy" id="2283196"/>
    <lineage>
        <taxon>Bacteria</taxon>
        <taxon>Pseudomonadati</taxon>
        <taxon>Pseudomonadota</taxon>
        <taxon>Gammaproteobacteria</taxon>
        <taxon>Oceanospirillales</taxon>
        <taxon>Oceanospirillaceae</taxon>
        <taxon>Motiliproteus</taxon>
    </lineage>
</organism>
<keyword evidence="1" id="KW-1133">Transmembrane helix</keyword>
<comment type="caution">
    <text evidence="2">The sequence shown here is derived from an EMBL/GenBank/DDBJ whole genome shotgun (WGS) entry which is preliminary data.</text>
</comment>
<feature type="transmembrane region" description="Helical" evidence="1">
    <location>
        <begin position="36"/>
        <end position="53"/>
    </location>
</feature>
<evidence type="ECO:0000256" key="1">
    <source>
        <dbReference type="SAM" id="Phobius"/>
    </source>
</evidence>
<dbReference type="RefSeq" id="WP_114696019.1">
    <property type="nucleotide sequence ID" value="NZ_QQOH01000003.1"/>
</dbReference>
<dbReference type="EMBL" id="QQOH01000003">
    <property type="protein sequence ID" value="RDE19673.1"/>
    <property type="molecule type" value="Genomic_DNA"/>
</dbReference>
<keyword evidence="1" id="KW-0472">Membrane</keyword>
<name>A0A369WEF4_9GAMM</name>
<accession>A0A369WEF4</accession>
<dbReference type="AlphaFoldDB" id="A0A369WEF4"/>
<evidence type="ECO:0000313" key="3">
    <source>
        <dbReference type="Proteomes" id="UP000253769"/>
    </source>
</evidence>
<proteinExistence type="predicted"/>
<keyword evidence="1" id="KW-0812">Transmembrane</keyword>